<keyword evidence="3" id="KW-1185">Reference proteome</keyword>
<feature type="compositionally biased region" description="Pro residues" evidence="1">
    <location>
        <begin position="404"/>
        <end position="418"/>
    </location>
</feature>
<dbReference type="EMBL" id="NOZR01000009">
    <property type="protein sequence ID" value="OYN79181.1"/>
    <property type="molecule type" value="Genomic_DNA"/>
</dbReference>
<gene>
    <name evidence="2" type="ORF">CG716_12470</name>
</gene>
<reference evidence="2 3" key="1">
    <citation type="submission" date="2017-07" db="EMBL/GenBank/DDBJ databases">
        <title>The new phylogeny of genus Mycobacterium.</title>
        <authorList>
            <person name="Tortoli E."/>
            <person name="Trovato A."/>
            <person name="Cirillo D.M."/>
        </authorList>
    </citation>
    <scope>NUCLEOTIDE SEQUENCE [LARGE SCALE GENOMIC DNA]</scope>
    <source>
        <strain evidence="2 3">ATCC 33027</strain>
    </source>
</reference>
<name>A0A255DKJ4_9MYCO</name>
<dbReference type="Proteomes" id="UP000216063">
    <property type="component" value="Unassembled WGS sequence"/>
</dbReference>
<dbReference type="OrthoDB" id="4727254at2"/>
<dbReference type="RefSeq" id="WP_094479931.1">
    <property type="nucleotide sequence ID" value="NZ_NOZR01000009.1"/>
</dbReference>
<feature type="region of interest" description="Disordered" evidence="1">
    <location>
        <begin position="257"/>
        <end position="314"/>
    </location>
</feature>
<comment type="caution">
    <text evidence="2">The sequence shown here is derived from an EMBL/GenBank/DDBJ whole genome shotgun (WGS) entry which is preliminary data.</text>
</comment>
<accession>A0A255DKJ4</accession>
<organism evidence="2 3">
    <name type="scientific">Mycolicibacterium sphagni</name>
    <dbReference type="NCBI Taxonomy" id="1786"/>
    <lineage>
        <taxon>Bacteria</taxon>
        <taxon>Bacillati</taxon>
        <taxon>Actinomycetota</taxon>
        <taxon>Actinomycetes</taxon>
        <taxon>Mycobacteriales</taxon>
        <taxon>Mycobacteriaceae</taxon>
        <taxon>Mycolicibacterium</taxon>
    </lineage>
</organism>
<evidence type="ECO:0000313" key="3">
    <source>
        <dbReference type="Proteomes" id="UP000216063"/>
    </source>
</evidence>
<evidence type="ECO:0000256" key="1">
    <source>
        <dbReference type="SAM" id="MobiDB-lite"/>
    </source>
</evidence>
<feature type="region of interest" description="Disordered" evidence="1">
    <location>
        <begin position="328"/>
        <end position="441"/>
    </location>
</feature>
<proteinExistence type="predicted"/>
<feature type="compositionally biased region" description="Acidic residues" evidence="1">
    <location>
        <begin position="330"/>
        <end position="386"/>
    </location>
</feature>
<protein>
    <recommendedName>
        <fullName evidence="4">Alanine and proline rich protein</fullName>
    </recommendedName>
</protein>
<evidence type="ECO:0000313" key="2">
    <source>
        <dbReference type="EMBL" id="OYN79181.1"/>
    </source>
</evidence>
<dbReference type="AlphaFoldDB" id="A0A255DKJ4"/>
<feature type="compositionally biased region" description="Low complexity" evidence="1">
    <location>
        <begin position="257"/>
        <end position="278"/>
    </location>
</feature>
<sequence length="441" mass="44686">MTFDVAARLAAGRPSVCNTQVYVSACHAVGYQQPDLTGHGVRIVEWYSGEDGLDLGTLDADCALLRAAAIAADQAISISRDACSAVSAAWGGESGSLAADFTDRHCAAGEAVAQALRAAAEACESLRDSLGRLVDEKVTAAVSIDDRRAGERSAWLAAAAIVTGGGAARDEAVAVVTEQITPYVDTDIRTEWVTAMRLATSSAAAAYEDALRQLSAFPTAYFEVPGHFDAPPASASSPDRAVVQPTGSTVPAAAALAPAPVADSSPAPSAPMADASPSQPLPSVSPAEPAIAPGLGGATPAGMPAMPDAGGGQSGLVGQIVDALGGLFDDLPDTPAEDDLSALDDAIGQDEHEEVAEPDDDEEEAGVESAEQTEPEDVPVAEESVIDDGPAGVQPQVTEAEPAQTPPSPPLPPEPPPSSETTDETKTPCEIAADELPQVGQ</sequence>
<evidence type="ECO:0008006" key="4">
    <source>
        <dbReference type="Google" id="ProtNLM"/>
    </source>
</evidence>